<dbReference type="SMART" id="SM00849">
    <property type="entry name" value="Lactamase_B"/>
    <property type="match status" value="1"/>
</dbReference>
<comment type="catalytic activity">
    <reaction evidence="1">
        <text>3',5'-cyclic CMP + H2O = CMP + H(+)</text>
        <dbReference type="Rhea" id="RHEA:72675"/>
        <dbReference type="ChEBI" id="CHEBI:15377"/>
        <dbReference type="ChEBI" id="CHEBI:15378"/>
        <dbReference type="ChEBI" id="CHEBI:58003"/>
        <dbReference type="ChEBI" id="CHEBI:60377"/>
    </reaction>
    <physiologicalReaction direction="left-to-right" evidence="1">
        <dbReference type="Rhea" id="RHEA:72676"/>
    </physiologicalReaction>
</comment>
<organism evidence="5 6">
    <name type="scientific">Paenibacillus segetis</name>
    <dbReference type="NCBI Taxonomy" id="1325360"/>
    <lineage>
        <taxon>Bacteria</taxon>
        <taxon>Bacillati</taxon>
        <taxon>Bacillota</taxon>
        <taxon>Bacilli</taxon>
        <taxon>Bacillales</taxon>
        <taxon>Paenibacillaceae</taxon>
        <taxon>Paenibacillus</taxon>
    </lineage>
</organism>
<dbReference type="GO" id="GO:0016787">
    <property type="term" value="F:hydrolase activity"/>
    <property type="evidence" value="ECO:0007669"/>
    <property type="project" value="UniProtKB-KW"/>
</dbReference>
<feature type="domain" description="Metallo-beta-lactamase" evidence="4">
    <location>
        <begin position="28"/>
        <end position="241"/>
    </location>
</feature>
<evidence type="ECO:0000256" key="3">
    <source>
        <dbReference type="ARBA" id="ARBA00048505"/>
    </source>
</evidence>
<reference evidence="6" key="1">
    <citation type="journal article" date="2019" name="Int. J. Syst. Evol. Microbiol.">
        <title>The Global Catalogue of Microorganisms (GCM) 10K type strain sequencing project: providing services to taxonomists for standard genome sequencing and annotation.</title>
        <authorList>
            <consortium name="The Broad Institute Genomics Platform"/>
            <consortium name="The Broad Institute Genome Sequencing Center for Infectious Disease"/>
            <person name="Wu L."/>
            <person name="Ma J."/>
        </authorList>
    </citation>
    <scope>NUCLEOTIDE SEQUENCE [LARGE SCALE GENOMIC DNA]</scope>
    <source>
        <strain evidence="6">CGMCC 1.12769</strain>
    </source>
</reference>
<dbReference type="Pfam" id="PF21221">
    <property type="entry name" value="B_lactamase-like_C"/>
    <property type="match status" value="1"/>
</dbReference>
<dbReference type="SUPFAM" id="SSF56281">
    <property type="entry name" value="Metallo-hydrolase/oxidoreductase"/>
    <property type="match status" value="1"/>
</dbReference>
<evidence type="ECO:0000259" key="4">
    <source>
        <dbReference type="SMART" id="SM00849"/>
    </source>
</evidence>
<dbReference type="Proteomes" id="UP000659344">
    <property type="component" value="Unassembled WGS sequence"/>
</dbReference>
<evidence type="ECO:0000313" key="6">
    <source>
        <dbReference type="Proteomes" id="UP000659344"/>
    </source>
</evidence>
<comment type="catalytic activity">
    <reaction evidence="3">
        <text>3',5'-cyclic UMP + H2O = UMP + H(+)</text>
        <dbReference type="Rhea" id="RHEA:70575"/>
        <dbReference type="ChEBI" id="CHEBI:15377"/>
        <dbReference type="ChEBI" id="CHEBI:15378"/>
        <dbReference type="ChEBI" id="CHEBI:57865"/>
        <dbReference type="ChEBI" id="CHEBI:184387"/>
    </reaction>
    <physiologicalReaction direction="left-to-right" evidence="3">
        <dbReference type="Rhea" id="RHEA:70576"/>
    </physiologicalReaction>
</comment>
<evidence type="ECO:0000256" key="2">
    <source>
        <dbReference type="ARBA" id="ARBA00034301"/>
    </source>
</evidence>
<dbReference type="Gene3D" id="3.60.15.10">
    <property type="entry name" value="Ribonuclease Z/Hydroxyacylglutathione hydrolase-like"/>
    <property type="match status" value="1"/>
</dbReference>
<dbReference type="Pfam" id="PF00753">
    <property type="entry name" value="Lactamase_B"/>
    <property type="match status" value="1"/>
</dbReference>
<protein>
    <submittedName>
        <fullName evidence="5">MBL fold hydrolase</fullName>
    </submittedName>
</protein>
<name>A0ABQ1YQL0_9BACL</name>
<keyword evidence="5" id="KW-0378">Hydrolase</keyword>
<dbReference type="InterPro" id="IPR001279">
    <property type="entry name" value="Metallo-B-lactamas"/>
</dbReference>
<accession>A0ABQ1YQL0</accession>
<dbReference type="RefSeq" id="WP_188541572.1">
    <property type="nucleotide sequence ID" value="NZ_BMFT01000003.1"/>
</dbReference>
<sequence>MKMTPDIQAWEEEDITRIRISMAPPLRWVNSYVLRGPEGITIVDPGPHTETTEAEWTAAWRELGIVPQDIVAVVLTHHHPDHYGLAGYIQSLTGAPVYMSHRAHEETLRMWGKDSVMGEELPRLYRLHGMPSLWSDQLEEHLDGFIPQVTPSPQITYVTEGSYVLMGGRKWRAIESAGHAPGHLSFYDIERGLMLCGDAVLPQISPNVSLLPGSDPQPLRSFLDSLVKLGAYDVRLAFPGHRNPFSHFAERTKALISHHEERLSHIESLLQISPQSGFEVCTALFGNELGIHQMRFAMSEALAHLVHLVDQGRIAAEAPIAEDGVVLFTPLK</sequence>
<dbReference type="InterPro" id="IPR050662">
    <property type="entry name" value="Sec-metab_biosynth-thioest"/>
</dbReference>
<dbReference type="InterPro" id="IPR036866">
    <property type="entry name" value="RibonucZ/Hydroxyglut_hydro"/>
</dbReference>
<dbReference type="CDD" id="cd07725">
    <property type="entry name" value="TTHA1429-like_MBL-fold"/>
    <property type="match status" value="1"/>
</dbReference>
<evidence type="ECO:0000313" key="5">
    <source>
        <dbReference type="EMBL" id="GGH33825.1"/>
    </source>
</evidence>
<dbReference type="EMBL" id="BMFT01000003">
    <property type="protein sequence ID" value="GGH33825.1"/>
    <property type="molecule type" value="Genomic_DNA"/>
</dbReference>
<gene>
    <name evidence="5" type="ORF">GCM10008013_39210</name>
</gene>
<comment type="caution">
    <text evidence="5">The sequence shown here is derived from an EMBL/GenBank/DDBJ whole genome shotgun (WGS) entry which is preliminary data.</text>
</comment>
<evidence type="ECO:0000256" key="1">
    <source>
        <dbReference type="ARBA" id="ARBA00034221"/>
    </source>
</evidence>
<proteinExistence type="predicted"/>
<comment type="function">
    <text evidence="2">Counteracts the endogenous Pycsar antiviral defense system. Phosphodiesterase that enables metal-dependent hydrolysis of host cyclic nucleotide Pycsar defense signals such as cCMP and cUMP.</text>
</comment>
<dbReference type="PANTHER" id="PTHR23131">
    <property type="entry name" value="ENDORIBONUCLEASE LACTB2"/>
    <property type="match status" value="1"/>
</dbReference>
<keyword evidence="6" id="KW-1185">Reference proteome</keyword>
<dbReference type="PANTHER" id="PTHR23131:SF4">
    <property type="entry name" value="METALLO-BETA-LACTAMASE SUPERFAMILY POTEIN"/>
    <property type="match status" value="1"/>
</dbReference>
<dbReference type="Gene3D" id="1.10.10.10">
    <property type="entry name" value="Winged helix-like DNA-binding domain superfamily/Winged helix DNA-binding domain"/>
    <property type="match status" value="1"/>
</dbReference>
<dbReference type="InterPro" id="IPR048933">
    <property type="entry name" value="B_lactamase-like_C"/>
</dbReference>
<dbReference type="InterPro" id="IPR036388">
    <property type="entry name" value="WH-like_DNA-bd_sf"/>
</dbReference>